<dbReference type="AlphaFoldDB" id="A0A1G2Q2W0"/>
<gene>
    <name evidence="1" type="ORF">A2226_03080</name>
</gene>
<dbReference type="Pfam" id="PF11950">
    <property type="entry name" value="DUF3467"/>
    <property type="match status" value="1"/>
</dbReference>
<reference evidence="1 2" key="1">
    <citation type="journal article" date="2016" name="Nat. Commun.">
        <title>Thousands of microbial genomes shed light on interconnected biogeochemical processes in an aquifer system.</title>
        <authorList>
            <person name="Anantharaman K."/>
            <person name="Brown C.T."/>
            <person name="Hug L.A."/>
            <person name="Sharon I."/>
            <person name="Castelle C.J."/>
            <person name="Probst A.J."/>
            <person name="Thomas B.C."/>
            <person name="Singh A."/>
            <person name="Wilkins M.J."/>
            <person name="Karaoz U."/>
            <person name="Brodie E.L."/>
            <person name="Williams K.H."/>
            <person name="Hubbard S.S."/>
            <person name="Banfield J.F."/>
        </authorList>
    </citation>
    <scope>NUCLEOTIDE SEQUENCE [LARGE SCALE GENOMIC DNA]</scope>
</reference>
<proteinExistence type="predicted"/>
<accession>A0A1G2Q2W0</accession>
<comment type="caution">
    <text evidence="1">The sequence shown here is derived from an EMBL/GenBank/DDBJ whole genome shotgun (WGS) entry which is preliminary data.</text>
</comment>
<dbReference type="Proteomes" id="UP000178936">
    <property type="component" value="Unassembled WGS sequence"/>
</dbReference>
<evidence type="ECO:0000313" key="1">
    <source>
        <dbReference type="EMBL" id="OHA54369.1"/>
    </source>
</evidence>
<evidence type="ECO:0008006" key="3">
    <source>
        <dbReference type="Google" id="ProtNLM"/>
    </source>
</evidence>
<dbReference type="EMBL" id="MHTB01000049">
    <property type="protein sequence ID" value="OHA54369.1"/>
    <property type="molecule type" value="Genomic_DNA"/>
</dbReference>
<protein>
    <recommendedName>
        <fullName evidence="3">DUF3467 domain-containing protein</fullName>
    </recommendedName>
</protein>
<sequence>MTNPQPQQIQVKISDEVLKGVYANMAQIAHSKEEFVIDFLNLMPPSGIVNARVYLSPAHTKRLAAALLDNVKKYEDQFGKIDEGSAQAPEIGFKTA</sequence>
<evidence type="ECO:0000313" key="2">
    <source>
        <dbReference type="Proteomes" id="UP000178936"/>
    </source>
</evidence>
<dbReference type="InterPro" id="IPR021857">
    <property type="entry name" value="DUF3467"/>
</dbReference>
<name>A0A1G2Q2W0_9BACT</name>
<organism evidence="1 2">
    <name type="scientific">Candidatus Veblenbacteria bacterium RIFOXYA2_FULL_43_9</name>
    <dbReference type="NCBI Taxonomy" id="1802425"/>
    <lineage>
        <taxon>Bacteria</taxon>
        <taxon>Candidatus Vebleniibacteriota</taxon>
    </lineage>
</organism>